<dbReference type="PANTHER" id="PTHR34297:SF2">
    <property type="entry name" value="ASP23_GLS24 FAMILY ENVELOPE STRESS RESPONSE PROTEIN"/>
    <property type="match status" value="1"/>
</dbReference>
<organism evidence="2 3">
    <name type="scientific">Thermoflavimicrobium dichotomicum</name>
    <dbReference type="NCBI Taxonomy" id="46223"/>
    <lineage>
        <taxon>Bacteria</taxon>
        <taxon>Bacillati</taxon>
        <taxon>Bacillota</taxon>
        <taxon>Bacilli</taxon>
        <taxon>Bacillales</taxon>
        <taxon>Thermoactinomycetaceae</taxon>
        <taxon>Thermoflavimicrobium</taxon>
    </lineage>
</organism>
<evidence type="ECO:0000256" key="1">
    <source>
        <dbReference type="ARBA" id="ARBA00005721"/>
    </source>
</evidence>
<keyword evidence="3" id="KW-1185">Reference proteome</keyword>
<dbReference type="AlphaFoldDB" id="A0A1I3QB29"/>
<dbReference type="Proteomes" id="UP000199545">
    <property type="component" value="Unassembled WGS sequence"/>
</dbReference>
<dbReference type="STRING" id="46223.SAMN05421852_10791"/>
<accession>A0A1I3QB29</accession>
<dbReference type="InterPro" id="IPR005531">
    <property type="entry name" value="Asp23"/>
</dbReference>
<proteinExistence type="inferred from homology"/>
<sequence>MDNLMYEEKNVLGKVEIAPEVIQTIAGLTATQIEGVVELKGGVVGDLNKLIGRKNVRQGTQVEIAEHTSIEVAIVVEYGYHIIEVAKEVQQKVKAAVESMTGLVVEKVVVRVEGIKVPNLEKGKEEVGSKRVR</sequence>
<reference evidence="2 3" key="1">
    <citation type="submission" date="2016-10" db="EMBL/GenBank/DDBJ databases">
        <authorList>
            <person name="de Groot N.N."/>
        </authorList>
    </citation>
    <scope>NUCLEOTIDE SEQUENCE [LARGE SCALE GENOMIC DNA]</scope>
    <source>
        <strain evidence="2 3">DSM 44778</strain>
    </source>
</reference>
<evidence type="ECO:0000313" key="2">
    <source>
        <dbReference type="EMBL" id="SFJ31098.1"/>
    </source>
</evidence>
<comment type="similarity">
    <text evidence="1">Belongs to the asp23 family.</text>
</comment>
<gene>
    <name evidence="2" type="ORF">SAMN05421852_10791</name>
</gene>
<dbReference type="Pfam" id="PF03780">
    <property type="entry name" value="Asp23"/>
    <property type="match status" value="1"/>
</dbReference>
<evidence type="ECO:0000313" key="3">
    <source>
        <dbReference type="Proteomes" id="UP000199545"/>
    </source>
</evidence>
<name>A0A1I3QB29_9BACL</name>
<dbReference type="OrthoDB" id="9793465at2"/>
<protein>
    <submittedName>
        <fullName evidence="2">Uncharacterized conserved protein YloU, alkaline shock protein (Asp23) family</fullName>
    </submittedName>
</protein>
<dbReference type="PANTHER" id="PTHR34297">
    <property type="entry name" value="HYPOTHETICAL CYTOSOLIC PROTEIN-RELATED"/>
    <property type="match status" value="1"/>
</dbReference>
<dbReference type="EMBL" id="FORR01000007">
    <property type="protein sequence ID" value="SFJ31098.1"/>
    <property type="molecule type" value="Genomic_DNA"/>
</dbReference>
<dbReference type="RefSeq" id="WP_093229681.1">
    <property type="nucleotide sequence ID" value="NZ_FORR01000007.1"/>
</dbReference>